<proteinExistence type="inferred from homology"/>
<evidence type="ECO:0000313" key="8">
    <source>
        <dbReference type="Proteomes" id="UP000001745"/>
    </source>
</evidence>
<dbReference type="VEuPathDB" id="FungiDB:TSTA_066720"/>
<dbReference type="EMBL" id="EQ962652">
    <property type="protein sequence ID" value="EED23226.1"/>
    <property type="molecule type" value="Genomic_DNA"/>
</dbReference>
<comment type="similarity">
    <text evidence="2">Belongs to the glycosyl hydrolase 20 family.</text>
</comment>
<dbReference type="GO" id="GO:0030203">
    <property type="term" value="P:glycosaminoglycan metabolic process"/>
    <property type="evidence" value="ECO:0007669"/>
    <property type="project" value="TreeGrafter"/>
</dbReference>
<comment type="catalytic activity">
    <reaction evidence="1">
        <text>Hydrolysis of terminal non-reducing N-acetyl-D-hexosamine residues in N-acetyl-beta-D-hexosaminides.</text>
        <dbReference type="EC" id="3.2.1.52"/>
    </reaction>
</comment>
<gene>
    <name evidence="7" type="ORF">TSTA_066720</name>
</gene>
<dbReference type="HOGENOM" id="CLU_937021_0_0_1"/>
<dbReference type="PANTHER" id="PTHR22600">
    <property type="entry name" value="BETA-HEXOSAMINIDASE"/>
    <property type="match status" value="1"/>
</dbReference>
<dbReference type="AlphaFoldDB" id="B8LXE5"/>
<evidence type="ECO:0000256" key="3">
    <source>
        <dbReference type="ARBA" id="ARBA00012663"/>
    </source>
</evidence>
<evidence type="ECO:0000256" key="5">
    <source>
        <dbReference type="PIRSR" id="PIRSR625705-1"/>
    </source>
</evidence>
<sequence>MDSDIYPHRGFMLDTGRKFFPVQAIINLLILLHQYNFNVFHWHIYDAESFPLYWPADGVLTEVSLKYSHTRQYYTPEDIRYIVTYAEGLGIEVYPETDMPGHSDIWGYWKPDLIVGNPDLKHPNAQLDIRNPMIYDYIVDLVSTVDKYFLSKALHHFGGDEVALIWHTEDDSNLLTTFFKWLKTVCCPSKTLIMWDDPATDEGDNGNGLNDISTDWVVQTWHNGVTQRVLDKGHRVIVSESNSFYIGNADYDKVSSFVFPVHPNVLGFEIVWFTSENDDPDDLDQNWIIEPLRAASRIRRKPS</sequence>
<accession>B8LXE5</accession>
<feature type="domain" description="Glycoside hydrolase family 20 catalytic" evidence="6">
    <location>
        <begin position="6"/>
        <end position="250"/>
    </location>
</feature>
<dbReference type="GO" id="GO:0004563">
    <property type="term" value="F:beta-N-acetylhexosaminidase activity"/>
    <property type="evidence" value="ECO:0007669"/>
    <property type="project" value="UniProtKB-EC"/>
</dbReference>
<name>B8LXE5_TALSN</name>
<dbReference type="GeneID" id="8105948"/>
<evidence type="ECO:0000259" key="6">
    <source>
        <dbReference type="Pfam" id="PF00728"/>
    </source>
</evidence>
<dbReference type="PANTHER" id="PTHR22600:SF57">
    <property type="entry name" value="BETA-N-ACETYLHEXOSAMINIDASE"/>
    <property type="match status" value="1"/>
</dbReference>
<dbReference type="InterPro" id="IPR017853">
    <property type="entry name" value="GH"/>
</dbReference>
<dbReference type="RefSeq" id="XP_002340613.1">
    <property type="nucleotide sequence ID" value="XM_002340572.1"/>
</dbReference>
<organism evidence="7 8">
    <name type="scientific">Talaromyces stipitatus (strain ATCC 10500 / CBS 375.48 / QM 6759 / NRRL 1006)</name>
    <name type="common">Penicillium stipitatum</name>
    <dbReference type="NCBI Taxonomy" id="441959"/>
    <lineage>
        <taxon>Eukaryota</taxon>
        <taxon>Fungi</taxon>
        <taxon>Dikarya</taxon>
        <taxon>Ascomycota</taxon>
        <taxon>Pezizomycotina</taxon>
        <taxon>Eurotiomycetes</taxon>
        <taxon>Eurotiomycetidae</taxon>
        <taxon>Eurotiales</taxon>
        <taxon>Trichocomaceae</taxon>
        <taxon>Talaromyces</taxon>
        <taxon>Talaromyces sect. Talaromyces</taxon>
    </lineage>
</organism>
<dbReference type="EC" id="3.2.1.52" evidence="3"/>
<dbReference type="eggNOG" id="KOG2499">
    <property type="taxonomic scope" value="Eukaryota"/>
</dbReference>
<dbReference type="Pfam" id="PF00728">
    <property type="entry name" value="Glyco_hydro_20"/>
    <property type="match status" value="1"/>
</dbReference>
<feature type="active site" description="Proton donor" evidence="5">
    <location>
        <position position="161"/>
    </location>
</feature>
<keyword evidence="8" id="KW-1185">Reference proteome</keyword>
<dbReference type="GO" id="GO:0016020">
    <property type="term" value="C:membrane"/>
    <property type="evidence" value="ECO:0007669"/>
    <property type="project" value="TreeGrafter"/>
</dbReference>
<evidence type="ECO:0000256" key="4">
    <source>
        <dbReference type="ARBA" id="ARBA00022801"/>
    </source>
</evidence>
<dbReference type="PRINTS" id="PR00738">
    <property type="entry name" value="GLHYDRLASE20"/>
</dbReference>
<dbReference type="SUPFAM" id="SSF51445">
    <property type="entry name" value="(Trans)glycosidases"/>
    <property type="match status" value="1"/>
</dbReference>
<dbReference type="STRING" id="441959.B8LXE5"/>
<dbReference type="GO" id="GO:0005975">
    <property type="term" value="P:carbohydrate metabolic process"/>
    <property type="evidence" value="ECO:0007669"/>
    <property type="project" value="InterPro"/>
</dbReference>
<reference evidence="8" key="1">
    <citation type="journal article" date="2015" name="Genome Announc.">
        <title>Genome sequence of the AIDS-associated pathogen Penicillium marneffei (ATCC18224) and its near taxonomic relative Talaromyces stipitatus (ATCC10500).</title>
        <authorList>
            <person name="Nierman W.C."/>
            <person name="Fedorova-Abrams N.D."/>
            <person name="Andrianopoulos A."/>
        </authorList>
    </citation>
    <scope>NUCLEOTIDE SEQUENCE [LARGE SCALE GENOMIC DNA]</scope>
    <source>
        <strain evidence="8">ATCC 10500 / CBS 375.48 / QM 6759 / NRRL 1006</strain>
    </source>
</reference>
<dbReference type="InterPro" id="IPR015883">
    <property type="entry name" value="Glyco_hydro_20_cat"/>
</dbReference>
<dbReference type="OMA" id="WIIQTWH"/>
<evidence type="ECO:0000256" key="2">
    <source>
        <dbReference type="ARBA" id="ARBA00006285"/>
    </source>
</evidence>
<dbReference type="Gene3D" id="3.20.20.80">
    <property type="entry name" value="Glycosidases"/>
    <property type="match status" value="1"/>
</dbReference>
<dbReference type="OrthoDB" id="428480at2759"/>
<evidence type="ECO:0000256" key="1">
    <source>
        <dbReference type="ARBA" id="ARBA00001231"/>
    </source>
</evidence>
<dbReference type="InParanoid" id="B8LXE5"/>
<protein>
    <recommendedName>
        <fullName evidence="3">beta-N-acetylhexosaminidase</fullName>
        <ecNumber evidence="3">3.2.1.52</ecNumber>
    </recommendedName>
</protein>
<dbReference type="Proteomes" id="UP000001745">
    <property type="component" value="Unassembled WGS sequence"/>
</dbReference>
<dbReference type="PhylomeDB" id="B8LXE5"/>
<keyword evidence="4" id="KW-0378">Hydrolase</keyword>
<dbReference type="InterPro" id="IPR025705">
    <property type="entry name" value="Beta_hexosaminidase_sua/sub"/>
</dbReference>
<evidence type="ECO:0000313" key="7">
    <source>
        <dbReference type="EMBL" id="EED23226.1"/>
    </source>
</evidence>